<dbReference type="RefSeq" id="WP_017451384.1">
    <property type="nucleotide sequence ID" value="NZ_CP008956.1"/>
</dbReference>
<dbReference type="EMBL" id="CP008956">
    <property type="protein sequence ID" value="QJP99433.1"/>
    <property type="molecule type" value="Genomic_DNA"/>
</dbReference>
<evidence type="ECO:0000259" key="7">
    <source>
        <dbReference type="Pfam" id="PF00775"/>
    </source>
</evidence>
<dbReference type="InterPro" id="IPR050770">
    <property type="entry name" value="Intradiol_RC_Dioxygenase"/>
</dbReference>
<keyword evidence="6" id="KW-0408">Iron</keyword>
<dbReference type="SUPFAM" id="SSF49482">
    <property type="entry name" value="Aromatic compound dioxygenase"/>
    <property type="match status" value="1"/>
</dbReference>
<keyword evidence="5" id="KW-0560">Oxidoreductase</keyword>
<evidence type="ECO:0000256" key="3">
    <source>
        <dbReference type="ARBA" id="ARBA00022723"/>
    </source>
</evidence>
<dbReference type="Pfam" id="PF04444">
    <property type="entry name" value="Dioxygenase_N"/>
    <property type="match status" value="1"/>
</dbReference>
<dbReference type="GO" id="GO:0009712">
    <property type="term" value="P:catechol-containing compound metabolic process"/>
    <property type="evidence" value="ECO:0007669"/>
    <property type="project" value="InterPro"/>
</dbReference>
<dbReference type="GO" id="GO:0008199">
    <property type="term" value="F:ferric iron binding"/>
    <property type="evidence" value="ECO:0007669"/>
    <property type="project" value="InterPro"/>
</dbReference>
<keyword evidence="4 9" id="KW-0223">Dioxygenase</keyword>
<evidence type="ECO:0000256" key="1">
    <source>
        <dbReference type="ARBA" id="ARBA00001965"/>
    </source>
</evidence>
<comment type="cofactor">
    <cofactor evidence="1">
        <name>Fe(3+)</name>
        <dbReference type="ChEBI" id="CHEBI:29034"/>
    </cofactor>
</comment>
<evidence type="ECO:0000313" key="9">
    <source>
        <dbReference type="EMBL" id="QJP99433.1"/>
    </source>
</evidence>
<dbReference type="AlphaFoldDB" id="A0A6M3ZLF0"/>
<feature type="domain" description="Catechol dioxygenase N-terminal" evidence="8">
    <location>
        <begin position="18"/>
        <end position="90"/>
    </location>
</feature>
<dbReference type="InterPro" id="IPR007535">
    <property type="entry name" value="Catechol_dOase_N"/>
</dbReference>
<accession>A0A6M3ZLF0</accession>
<sequence>MTQDLTQAALQRLCECQDARFKTVMSSLITHLHDFIRDVNLTGEEWMTAINFLTDTGKACTDMRQEFILLSDTLGVSMLVVLLNQHRGAEAVEATVQGPYYWEGAPQMENGANIAEGVKGEPTYYSGRVLDEHSTPIANACLDVWSGDGEGNYDMQLEGKKEMRARAKLYTDADGRYAFWSIRPSYYPVPVDGPVGKMLLKMGRHPNRPGHMHFMLSAAGFESVTTHLFVADSPYLDSDAVFGVRDSLIVPFTKHPAGVAPDGSKQDRTYYTACYDFQLTRAGAADGKSA</sequence>
<comment type="similarity">
    <text evidence="2">Belongs to the intradiol ring-cleavage dioxygenase family.</text>
</comment>
<dbReference type="PANTHER" id="PTHR33711">
    <property type="entry name" value="DIOXYGENASE, PUTATIVE (AFU_ORTHOLOGUE AFUA_2G02910)-RELATED"/>
    <property type="match status" value="1"/>
</dbReference>
<protein>
    <submittedName>
        <fullName evidence="9">Hydroxyquinol 1,2-dioxygenase</fullName>
    </submittedName>
</protein>
<name>A0A6M3ZLF0_9BURK</name>
<evidence type="ECO:0000256" key="4">
    <source>
        <dbReference type="ARBA" id="ARBA00022964"/>
    </source>
</evidence>
<evidence type="ECO:0000313" key="10">
    <source>
        <dbReference type="Proteomes" id="UP000501648"/>
    </source>
</evidence>
<reference evidence="9 10" key="1">
    <citation type="journal article" date="2012" name="J. Bacteriol.">
        <title>Genome sequence of the pathogenic Herbaspirillum seropedicae strain Os34, isolated from rice roots.</title>
        <authorList>
            <person name="Ye W."/>
            <person name="Ye S."/>
            <person name="Liu J."/>
            <person name="Chang S."/>
            <person name="Chen M."/>
            <person name="Zhu B."/>
            <person name="Guo L."/>
            <person name="An Q."/>
        </authorList>
    </citation>
    <scope>NUCLEOTIDE SEQUENCE [LARGE SCALE GENOMIC DNA]</scope>
    <source>
        <strain evidence="9 10">Os34</strain>
    </source>
</reference>
<dbReference type="InterPro" id="IPR000627">
    <property type="entry name" value="Intradiol_dOase_C"/>
</dbReference>
<evidence type="ECO:0000256" key="2">
    <source>
        <dbReference type="ARBA" id="ARBA00007825"/>
    </source>
</evidence>
<evidence type="ECO:0000256" key="6">
    <source>
        <dbReference type="ARBA" id="ARBA00023004"/>
    </source>
</evidence>
<dbReference type="Proteomes" id="UP000501648">
    <property type="component" value="Chromosome"/>
</dbReference>
<feature type="domain" description="Intradiol ring-cleavage dioxygenases" evidence="7">
    <location>
        <begin position="97"/>
        <end position="258"/>
    </location>
</feature>
<proteinExistence type="inferred from homology"/>
<keyword evidence="3" id="KW-0479">Metal-binding</keyword>
<gene>
    <name evidence="9" type="ORF">C798_04100</name>
</gene>
<evidence type="ECO:0000259" key="8">
    <source>
        <dbReference type="Pfam" id="PF04444"/>
    </source>
</evidence>
<evidence type="ECO:0000256" key="5">
    <source>
        <dbReference type="ARBA" id="ARBA00023002"/>
    </source>
</evidence>
<dbReference type="PANTHER" id="PTHR33711:SF7">
    <property type="entry name" value="INTRADIOL RING-CLEAVAGE DIOXYGENASES DOMAIN-CONTAINING PROTEIN-RELATED"/>
    <property type="match status" value="1"/>
</dbReference>
<dbReference type="InterPro" id="IPR015889">
    <property type="entry name" value="Intradiol_dOase_core"/>
</dbReference>
<organism evidence="9 10">
    <name type="scientific">Herbaspirillum rubrisubalbicans Os34</name>
    <dbReference type="NCBI Taxonomy" id="1235827"/>
    <lineage>
        <taxon>Bacteria</taxon>
        <taxon>Pseudomonadati</taxon>
        <taxon>Pseudomonadota</taxon>
        <taxon>Betaproteobacteria</taxon>
        <taxon>Burkholderiales</taxon>
        <taxon>Oxalobacteraceae</taxon>
        <taxon>Herbaspirillum</taxon>
    </lineage>
</organism>
<dbReference type="GO" id="GO:0018576">
    <property type="term" value="F:catechol 1,2-dioxygenase activity"/>
    <property type="evidence" value="ECO:0007669"/>
    <property type="project" value="InterPro"/>
</dbReference>
<dbReference type="Pfam" id="PF00775">
    <property type="entry name" value="Dioxygenase_C"/>
    <property type="match status" value="1"/>
</dbReference>
<dbReference type="Gene3D" id="2.60.130.10">
    <property type="entry name" value="Aromatic compound dioxygenase"/>
    <property type="match status" value="1"/>
</dbReference>